<dbReference type="AlphaFoldDB" id="A0A518C3B4"/>
<dbReference type="KEGG" id="bvo:Pan97_07140"/>
<name>A0A518C3B4_9BACT</name>
<dbReference type="HAMAP" id="MF_01871">
    <property type="entry name" value="DabA"/>
    <property type="match status" value="1"/>
</dbReference>
<evidence type="ECO:0000256" key="1">
    <source>
        <dbReference type="ARBA" id="ARBA00022448"/>
    </source>
</evidence>
<dbReference type="Pfam" id="PF10070">
    <property type="entry name" value="DabA"/>
    <property type="match status" value="1"/>
</dbReference>
<evidence type="ECO:0000256" key="4">
    <source>
        <dbReference type="ARBA" id="ARBA00022833"/>
    </source>
</evidence>
<dbReference type="EMBL" id="CP036289">
    <property type="protein sequence ID" value="QDU73715.1"/>
    <property type="molecule type" value="Genomic_DNA"/>
</dbReference>
<dbReference type="InterPro" id="IPR018752">
    <property type="entry name" value="DabA"/>
</dbReference>
<evidence type="ECO:0000256" key="2">
    <source>
        <dbReference type="ARBA" id="ARBA00022475"/>
    </source>
</evidence>
<sequence length="829" mass="92120">MISLIESSNHLLKDTDKPNRTNADKKSQGIQHVIEKLHESIAPLWPLKDFVAVNPFLGFTGKTLLETDSLLKSISDVELLPSLEFFRECYRSESISTSDVETAYLQIARDGSASLTDVSLADVLDWLQSDLKPAIRCRRKVWTMAEVLDGEGGGERSNQIINDITRFLSGYFDEGEASWLMPWQDDSPYAAWKQVSSTSYRMDLLGMRGFRKFVRSLPDDSDQAIPLLLEKADVPNRLLSLLCVCQLASISGWASYARNQSGQSAKPESSCLKDLLAIRLAYDVFLIESSKQSISCCFHEDIWNDHDFNRQVLSPSLISVVRYVLLVAQEMKFQQSLTSGLLDGINEKTGPVKALAQMVFCIDVRSEPIRRHLERVNEQVETFGFAGFFGMPLRHVTGGGSVGSAHCPVLLQPAFQVNWDQAHESSGQESLQNAWKAFRSGPISSLGFVETLGWLTAGKLLSDSYGWVKSRFQQQSCDSKPQVYPEGETHVGHCEELSLESRITFCKGFLANLGLTKGFARFVVVCGHASDVQNNLFQSGLDCGACGGHSGEPNARVASWWLNSSEVRAGLATLGIAIPDSTWFVPAVHNTTTEQIVFTEKANVPDEFQEEFAQLISICNEASQQCAGNRPERYGTSKKEDLTRKSHDWSDVRPEWGLAGNAAFVVAPRSRTQSLDLKGRVFLHSYEAEKDSDGSVLELIMTAPMIVTSWINLQYFASTVEAGKYGSGDKLIHNAVGKFGVLEGNGGDLKTGLPLQSVHNGKQWQHQPLRLTVIIEAPKVRIEQIVRSHTDVRQLVSHGWITLLCLEGERFSRWTSQGAWEPWDDQPSN</sequence>
<comment type="subcellular location">
    <subcellularLocation>
        <location evidence="6">Cell membrane</location>
        <topology evidence="6">Peripheral membrane protein</topology>
    </subcellularLocation>
</comment>
<dbReference type="RefSeq" id="WP_144970754.1">
    <property type="nucleotide sequence ID" value="NZ_CP036289.1"/>
</dbReference>
<dbReference type="PANTHER" id="PTHR38344:SF1">
    <property type="entry name" value="INORGANIC CARBON TRANSPORTER SUBUNIT DABA-RELATED"/>
    <property type="match status" value="1"/>
</dbReference>
<evidence type="ECO:0000256" key="5">
    <source>
        <dbReference type="ARBA" id="ARBA00023136"/>
    </source>
</evidence>
<reference evidence="9" key="1">
    <citation type="submission" date="2019-02" db="EMBL/GenBank/DDBJ databases">
        <title>Deep-cultivation of Planctomycetes and their phenomic and genomic characterization uncovers novel biology.</title>
        <authorList>
            <person name="Wiegand S."/>
            <person name="Jogler M."/>
            <person name="Boedeker C."/>
            <person name="Pinto D."/>
            <person name="Vollmers J."/>
            <person name="Rivas-Marin E."/>
            <person name="Kohn T."/>
            <person name="Peeters S.H."/>
            <person name="Heuer A."/>
            <person name="Rast P."/>
            <person name="Oberbeckmann S."/>
            <person name="Bunk B."/>
            <person name="Jeske O."/>
            <person name="Meyerdierks A."/>
            <person name="Storesund J.E."/>
            <person name="Kallscheuer N."/>
            <person name="Luecker S."/>
            <person name="Lage O.M."/>
            <person name="Pohl T."/>
            <person name="Merkel B.J."/>
            <person name="Hornburger P."/>
            <person name="Mueller R.-W."/>
            <person name="Bruemmer F."/>
            <person name="Labrenz M."/>
            <person name="Spormann A.M."/>
            <person name="Op den Camp H."/>
            <person name="Overmann J."/>
            <person name="Amann R."/>
            <person name="Jetten M.S.M."/>
            <person name="Mascher T."/>
            <person name="Medema M.H."/>
            <person name="Devos D.P."/>
            <person name="Kaster A.-K."/>
            <person name="Ovreas L."/>
            <person name="Rohde M."/>
            <person name="Galperin M.Y."/>
            <person name="Jogler C."/>
        </authorList>
    </citation>
    <scope>NUCLEOTIDE SEQUENCE [LARGE SCALE GENOMIC DNA]</scope>
    <source>
        <strain evidence="9">Pan97</strain>
    </source>
</reference>
<dbReference type="OrthoDB" id="9805101at2"/>
<comment type="function">
    <text evidence="6">Part of an energy-coupled inorganic carbon pump.</text>
</comment>
<comment type="similarity">
    <text evidence="6">Belongs to the inorganic carbon transporter (TC 9.A.2) DabA family.</text>
</comment>
<feature type="compositionally biased region" description="Basic and acidic residues" evidence="7">
    <location>
        <begin position="11"/>
        <end position="28"/>
    </location>
</feature>
<dbReference type="GO" id="GO:0008270">
    <property type="term" value="F:zinc ion binding"/>
    <property type="evidence" value="ECO:0007669"/>
    <property type="project" value="UniProtKB-UniRule"/>
</dbReference>
<dbReference type="Proteomes" id="UP000318626">
    <property type="component" value="Chromosome"/>
</dbReference>
<keyword evidence="5 6" id="KW-0472">Membrane</keyword>
<protein>
    <recommendedName>
        <fullName evidence="6">Probable inorganic carbon transporter subunit DabA</fullName>
    </recommendedName>
</protein>
<evidence type="ECO:0000256" key="3">
    <source>
        <dbReference type="ARBA" id="ARBA00022723"/>
    </source>
</evidence>
<feature type="binding site" evidence="6">
    <location>
        <position position="363"/>
    </location>
    <ligand>
        <name>Zn(2+)</name>
        <dbReference type="ChEBI" id="CHEBI:29105"/>
    </ligand>
</feature>
<feature type="region of interest" description="Disordered" evidence="7">
    <location>
        <begin position="1"/>
        <end position="28"/>
    </location>
</feature>
<dbReference type="PANTHER" id="PTHR38344">
    <property type="entry name" value="UPF0753 PROTEIN AQ_863"/>
    <property type="match status" value="1"/>
</dbReference>
<feature type="compositionally biased region" description="Polar residues" evidence="7">
    <location>
        <begin position="1"/>
        <end position="10"/>
    </location>
</feature>
<evidence type="ECO:0000313" key="8">
    <source>
        <dbReference type="EMBL" id="QDU73715.1"/>
    </source>
</evidence>
<evidence type="ECO:0000256" key="7">
    <source>
        <dbReference type="SAM" id="MobiDB-lite"/>
    </source>
</evidence>
<organism evidence="8 9">
    <name type="scientific">Bremerella volcania</name>
    <dbReference type="NCBI Taxonomy" id="2527984"/>
    <lineage>
        <taxon>Bacteria</taxon>
        <taxon>Pseudomonadati</taxon>
        <taxon>Planctomycetota</taxon>
        <taxon>Planctomycetia</taxon>
        <taxon>Pirellulales</taxon>
        <taxon>Pirellulaceae</taxon>
        <taxon>Bremerella</taxon>
    </lineage>
</organism>
<feature type="binding site" evidence="6">
    <location>
        <position position="528"/>
    </location>
    <ligand>
        <name>Zn(2+)</name>
        <dbReference type="ChEBI" id="CHEBI:29105"/>
    </ligand>
</feature>
<keyword evidence="9" id="KW-1185">Reference proteome</keyword>
<proteinExistence type="inferred from homology"/>
<comment type="cofactor">
    <cofactor evidence="6">
        <name>Zn(2+)</name>
        <dbReference type="ChEBI" id="CHEBI:29105"/>
    </cofactor>
</comment>
<feature type="binding site" evidence="6">
    <location>
        <position position="543"/>
    </location>
    <ligand>
        <name>Zn(2+)</name>
        <dbReference type="ChEBI" id="CHEBI:29105"/>
    </ligand>
</feature>
<keyword evidence="3 6" id="KW-0479">Metal-binding</keyword>
<keyword evidence="4 6" id="KW-0862">Zinc</keyword>
<feature type="binding site" evidence="6">
    <location>
        <position position="361"/>
    </location>
    <ligand>
        <name>Zn(2+)</name>
        <dbReference type="ChEBI" id="CHEBI:29105"/>
    </ligand>
</feature>
<accession>A0A518C3B4</accession>
<evidence type="ECO:0000256" key="6">
    <source>
        <dbReference type="HAMAP-Rule" id="MF_01871"/>
    </source>
</evidence>
<dbReference type="GO" id="GO:0005886">
    <property type="term" value="C:plasma membrane"/>
    <property type="evidence" value="ECO:0007669"/>
    <property type="project" value="UniProtKB-SubCell"/>
</dbReference>
<keyword evidence="2 6" id="KW-1003">Cell membrane</keyword>
<gene>
    <name evidence="6" type="primary">dabA</name>
    <name evidence="8" type="ORF">Pan97_07140</name>
</gene>
<evidence type="ECO:0000313" key="9">
    <source>
        <dbReference type="Proteomes" id="UP000318626"/>
    </source>
</evidence>
<comment type="subunit">
    <text evidence="6">Forms a complex with DabB.</text>
</comment>
<keyword evidence="1 6" id="KW-0813">Transport</keyword>